<dbReference type="InterPro" id="IPR048590">
    <property type="entry name" value="CusS-like_sensor"/>
</dbReference>
<comment type="caution">
    <text evidence="17">The sequence shown here is derived from an EMBL/GenBank/DDBJ whole genome shotgun (WGS) entry which is preliminary data.</text>
</comment>
<dbReference type="PANTHER" id="PTHR45436">
    <property type="entry name" value="SENSOR HISTIDINE KINASE YKOH"/>
    <property type="match status" value="1"/>
</dbReference>
<evidence type="ECO:0000256" key="6">
    <source>
        <dbReference type="ARBA" id="ARBA00022679"/>
    </source>
</evidence>
<evidence type="ECO:0000256" key="3">
    <source>
        <dbReference type="ARBA" id="ARBA00022475"/>
    </source>
</evidence>
<keyword evidence="4 14" id="KW-0997">Cell inner membrane</keyword>
<dbReference type="InterPro" id="IPR003660">
    <property type="entry name" value="HAMP_dom"/>
</dbReference>
<dbReference type="InterPro" id="IPR036097">
    <property type="entry name" value="HisK_dim/P_sf"/>
</dbReference>
<evidence type="ECO:0000256" key="2">
    <source>
        <dbReference type="ARBA" id="ARBA00004429"/>
    </source>
</evidence>
<evidence type="ECO:0000313" key="17">
    <source>
        <dbReference type="EMBL" id="MDT0581467.1"/>
    </source>
</evidence>
<keyword evidence="8 14" id="KW-0547">Nucleotide-binding</keyword>
<dbReference type="NCBIfam" id="TIGR01386">
    <property type="entry name" value="cztS_silS_copS"/>
    <property type="match status" value="1"/>
</dbReference>
<keyword evidence="12 14" id="KW-0902">Two-component regulatory system</keyword>
<organism evidence="17 18">
    <name type="scientific">Brumicola blandensis</name>
    <dbReference type="NCBI Taxonomy" id="3075611"/>
    <lineage>
        <taxon>Bacteria</taxon>
        <taxon>Pseudomonadati</taxon>
        <taxon>Pseudomonadota</taxon>
        <taxon>Gammaproteobacteria</taxon>
        <taxon>Alteromonadales</taxon>
        <taxon>Alteromonadaceae</taxon>
        <taxon>Brumicola</taxon>
    </lineage>
</organism>
<dbReference type="GO" id="GO:0005524">
    <property type="term" value="F:ATP binding"/>
    <property type="evidence" value="ECO:0007669"/>
    <property type="project" value="UniProtKB-KW"/>
</dbReference>
<dbReference type="InterPro" id="IPR003661">
    <property type="entry name" value="HisK_dim/P_dom"/>
</dbReference>
<dbReference type="Pfam" id="PF02518">
    <property type="entry name" value="HATPase_c"/>
    <property type="match status" value="1"/>
</dbReference>
<evidence type="ECO:0000256" key="14">
    <source>
        <dbReference type="RuleBase" id="RU364088"/>
    </source>
</evidence>
<dbReference type="Gene3D" id="6.10.340.10">
    <property type="match status" value="1"/>
</dbReference>
<dbReference type="Pfam" id="PF21085">
    <property type="entry name" value="CusS"/>
    <property type="match status" value="1"/>
</dbReference>
<evidence type="ECO:0000256" key="9">
    <source>
        <dbReference type="ARBA" id="ARBA00022777"/>
    </source>
</evidence>
<dbReference type="SUPFAM" id="SSF47384">
    <property type="entry name" value="Homodimeric domain of signal transducing histidine kinase"/>
    <property type="match status" value="1"/>
</dbReference>
<dbReference type="Proteomes" id="UP001249020">
    <property type="component" value="Unassembled WGS sequence"/>
</dbReference>
<evidence type="ECO:0000259" key="16">
    <source>
        <dbReference type="PROSITE" id="PS50885"/>
    </source>
</evidence>
<comment type="subcellular location">
    <subcellularLocation>
        <location evidence="2">Cell inner membrane</location>
        <topology evidence="2">Multi-pass membrane protein</topology>
    </subcellularLocation>
</comment>
<evidence type="ECO:0000256" key="12">
    <source>
        <dbReference type="ARBA" id="ARBA00023012"/>
    </source>
</evidence>
<keyword evidence="18" id="KW-1185">Reference proteome</keyword>
<keyword evidence="5" id="KW-0597">Phosphoprotein</keyword>
<dbReference type="InterPro" id="IPR006290">
    <property type="entry name" value="CztS_silS_copS"/>
</dbReference>
<feature type="transmembrane region" description="Helical" evidence="14">
    <location>
        <begin position="173"/>
        <end position="193"/>
    </location>
</feature>
<dbReference type="GO" id="GO:0000155">
    <property type="term" value="F:phosphorelay sensor kinase activity"/>
    <property type="evidence" value="ECO:0007669"/>
    <property type="project" value="InterPro"/>
</dbReference>
<keyword evidence="10 14" id="KW-0067">ATP-binding</keyword>
<keyword evidence="3 14" id="KW-1003">Cell membrane</keyword>
<evidence type="ECO:0000256" key="11">
    <source>
        <dbReference type="ARBA" id="ARBA00022989"/>
    </source>
</evidence>
<dbReference type="CDD" id="cd06225">
    <property type="entry name" value="HAMP"/>
    <property type="match status" value="1"/>
</dbReference>
<keyword evidence="6 14" id="KW-0808">Transferase</keyword>
<dbReference type="SMART" id="SM00387">
    <property type="entry name" value="HATPase_c"/>
    <property type="match status" value="1"/>
</dbReference>
<dbReference type="PANTHER" id="PTHR45436:SF15">
    <property type="entry name" value="SENSOR HISTIDINE KINASE CUSS"/>
    <property type="match status" value="1"/>
</dbReference>
<evidence type="ECO:0000256" key="8">
    <source>
        <dbReference type="ARBA" id="ARBA00022741"/>
    </source>
</evidence>
<keyword evidence="7 14" id="KW-0812">Transmembrane</keyword>
<evidence type="ECO:0000259" key="15">
    <source>
        <dbReference type="PROSITE" id="PS50109"/>
    </source>
</evidence>
<sequence length="475" mass="53589">MNKVFRVPNSLAFRSTILVGFAVVVCLTIMHEIVVRSIEQHFTEQDAGELNEVFVAVNKQLAESGLQKTSPADTLEDAVSGHHGVYYHVESAMGDVLYTSKEVDFSFYPEYARTYTSVKPEHLLLFKDSQHMFRATKLNATILIDNVETNFSVIVASNMEFHMTYMDEFKKTLWLITLCAAVITILAARFAIYRGHSPLRKLSRKIETISADHLDARISSEEVPMELLTLVDSFNVMLQKLEDGFVRLSFFSADIAHELRTPITNLTTQTQVMLSRPRSNEQYTEMLYSNLEEFDRMTKMVSDMLLLAQTEHGLIKPNKENIDVNSEIKDLLEYFELLADEKNISLQLAGPTVTVNCDRTMLRQALSNLISNAVRYSPVDNDIVIETKETSERVSISVINQGETISKKHLARLFDRFYRADPSRKRDGQGAGLGLTIAKSVIRINGGDILATSSENEITFTITFSKSTRTSLAPV</sequence>
<dbReference type="Gene3D" id="3.30.565.10">
    <property type="entry name" value="Histidine kinase-like ATPase, C-terminal domain"/>
    <property type="match status" value="1"/>
</dbReference>
<name>A0AAW8QZU9_9ALTE</name>
<evidence type="ECO:0000256" key="5">
    <source>
        <dbReference type="ARBA" id="ARBA00022553"/>
    </source>
</evidence>
<dbReference type="RefSeq" id="WP_311360268.1">
    <property type="nucleotide sequence ID" value="NZ_JAVRIE010000001.1"/>
</dbReference>
<dbReference type="GO" id="GO:0005886">
    <property type="term" value="C:plasma membrane"/>
    <property type="evidence" value="ECO:0007669"/>
    <property type="project" value="UniProtKB-SubCell"/>
</dbReference>
<dbReference type="SMART" id="SM00388">
    <property type="entry name" value="HisKA"/>
    <property type="match status" value="1"/>
</dbReference>
<dbReference type="AlphaFoldDB" id="A0AAW8QZU9"/>
<dbReference type="CDD" id="cd00082">
    <property type="entry name" value="HisKA"/>
    <property type="match status" value="1"/>
</dbReference>
<dbReference type="EMBL" id="JAVRIE010000001">
    <property type="protein sequence ID" value="MDT0581467.1"/>
    <property type="molecule type" value="Genomic_DNA"/>
</dbReference>
<evidence type="ECO:0000313" key="18">
    <source>
        <dbReference type="Proteomes" id="UP001249020"/>
    </source>
</evidence>
<dbReference type="FunFam" id="3.30.565.10:FF:000006">
    <property type="entry name" value="Sensor histidine kinase WalK"/>
    <property type="match status" value="1"/>
</dbReference>
<keyword evidence="11 14" id="KW-1133">Transmembrane helix</keyword>
<dbReference type="FunFam" id="1.10.287.130:FF:000001">
    <property type="entry name" value="Two-component sensor histidine kinase"/>
    <property type="match status" value="1"/>
</dbReference>
<comment type="catalytic activity">
    <reaction evidence="1 14">
        <text>ATP + protein L-histidine = ADP + protein N-phospho-L-histidine.</text>
        <dbReference type="EC" id="2.7.13.3"/>
    </reaction>
</comment>
<dbReference type="InterPro" id="IPR050428">
    <property type="entry name" value="TCS_sensor_his_kinase"/>
</dbReference>
<feature type="transmembrane region" description="Helical" evidence="14">
    <location>
        <begin position="12"/>
        <end position="30"/>
    </location>
</feature>
<evidence type="ECO:0000256" key="13">
    <source>
        <dbReference type="ARBA" id="ARBA00023136"/>
    </source>
</evidence>
<evidence type="ECO:0000256" key="10">
    <source>
        <dbReference type="ARBA" id="ARBA00022840"/>
    </source>
</evidence>
<keyword evidence="9 14" id="KW-0418">Kinase</keyword>
<gene>
    <name evidence="17" type="ORF">RM544_02880</name>
</gene>
<feature type="domain" description="Histidine kinase" evidence="15">
    <location>
        <begin position="254"/>
        <end position="468"/>
    </location>
</feature>
<dbReference type="InterPro" id="IPR036890">
    <property type="entry name" value="HATPase_C_sf"/>
</dbReference>
<dbReference type="InterPro" id="IPR004358">
    <property type="entry name" value="Sig_transdc_His_kin-like_C"/>
</dbReference>
<evidence type="ECO:0000256" key="4">
    <source>
        <dbReference type="ARBA" id="ARBA00022519"/>
    </source>
</evidence>
<protein>
    <recommendedName>
        <fullName evidence="14">Sensor protein</fullName>
        <ecNumber evidence="14">2.7.13.3</ecNumber>
    </recommendedName>
</protein>
<evidence type="ECO:0000256" key="1">
    <source>
        <dbReference type="ARBA" id="ARBA00000085"/>
    </source>
</evidence>
<dbReference type="PROSITE" id="PS50885">
    <property type="entry name" value="HAMP"/>
    <property type="match status" value="1"/>
</dbReference>
<dbReference type="InterPro" id="IPR003594">
    <property type="entry name" value="HATPase_dom"/>
</dbReference>
<keyword evidence="13 14" id="KW-0472">Membrane</keyword>
<evidence type="ECO:0000256" key="7">
    <source>
        <dbReference type="ARBA" id="ARBA00022692"/>
    </source>
</evidence>
<dbReference type="PROSITE" id="PS50109">
    <property type="entry name" value="HIS_KIN"/>
    <property type="match status" value="1"/>
</dbReference>
<dbReference type="SUPFAM" id="SSF55874">
    <property type="entry name" value="ATPase domain of HSP90 chaperone/DNA topoisomerase II/histidine kinase"/>
    <property type="match status" value="1"/>
</dbReference>
<feature type="domain" description="HAMP" evidence="16">
    <location>
        <begin position="193"/>
        <end position="246"/>
    </location>
</feature>
<dbReference type="EC" id="2.7.13.3" evidence="14"/>
<accession>A0AAW8QZU9</accession>
<comment type="function">
    <text evidence="14">Member of a two-component regulatory system.</text>
</comment>
<dbReference type="Pfam" id="PF00512">
    <property type="entry name" value="HisKA"/>
    <property type="match status" value="1"/>
</dbReference>
<dbReference type="InterPro" id="IPR005467">
    <property type="entry name" value="His_kinase_dom"/>
</dbReference>
<reference evidence="17 18" key="1">
    <citation type="submission" date="2023-09" db="EMBL/GenBank/DDBJ databases">
        <authorList>
            <person name="Rey-Velasco X."/>
        </authorList>
    </citation>
    <scope>NUCLEOTIDE SEQUENCE [LARGE SCALE GENOMIC DNA]</scope>
    <source>
        <strain evidence="17 18">W409</strain>
    </source>
</reference>
<dbReference type="PRINTS" id="PR00344">
    <property type="entry name" value="BCTRLSENSOR"/>
</dbReference>
<proteinExistence type="predicted"/>
<dbReference type="Gene3D" id="1.10.287.130">
    <property type="match status" value="1"/>
</dbReference>
<dbReference type="Pfam" id="PF00672">
    <property type="entry name" value="HAMP"/>
    <property type="match status" value="1"/>
</dbReference>